<dbReference type="Pfam" id="PF00067">
    <property type="entry name" value="p450"/>
    <property type="match status" value="1"/>
</dbReference>
<dbReference type="OrthoDB" id="1103324at2759"/>
<keyword evidence="6" id="KW-0503">Monooxygenase</keyword>
<dbReference type="InParanoid" id="V5G5J3"/>
<dbReference type="CDD" id="cd12148">
    <property type="entry name" value="fungal_TF_MHR"/>
    <property type="match status" value="1"/>
</dbReference>
<comment type="caution">
    <text evidence="11">The sequence shown here is derived from an EMBL/GenBank/DDBJ whole genome shotgun (WGS) entry which is preliminary data.</text>
</comment>
<protein>
    <submittedName>
        <fullName evidence="11">Cytochrome P450, putative</fullName>
    </submittedName>
</protein>
<dbReference type="InterPro" id="IPR002401">
    <property type="entry name" value="Cyt_P450_E_grp-I"/>
</dbReference>
<name>V5G5J3_BYSSN</name>
<dbReference type="InterPro" id="IPR007219">
    <property type="entry name" value="XnlR_reg_dom"/>
</dbReference>
<reference evidence="12" key="1">
    <citation type="journal article" date="2014" name="Genome Announc.">
        <title>Draft genome sequence of the formaldehyde-resistant fungus Byssochlamys spectabilis No. 5 (anamorph Paecilomyces variotii No. 5) (NBRC109023).</title>
        <authorList>
            <person name="Oka T."/>
            <person name="Ekino K."/>
            <person name="Fukuda K."/>
            <person name="Nomura Y."/>
        </authorList>
    </citation>
    <scope>NUCLEOTIDE SEQUENCE [LARGE SCALE GENOMIC DNA]</scope>
    <source>
        <strain evidence="12">No. 5 / NBRC 109023</strain>
    </source>
</reference>
<dbReference type="InterPro" id="IPR036396">
    <property type="entry name" value="Cyt_P450_sf"/>
</dbReference>
<comment type="cofactor">
    <cofactor evidence="1 8">
        <name>heme</name>
        <dbReference type="ChEBI" id="CHEBI:30413"/>
    </cofactor>
</comment>
<proteinExistence type="inferred from homology"/>
<dbReference type="HOGENOM" id="CLU_283695_0_0_1"/>
<keyword evidence="5 8" id="KW-0408">Iron</keyword>
<dbReference type="GO" id="GO:0006351">
    <property type="term" value="P:DNA-templated transcription"/>
    <property type="evidence" value="ECO:0007669"/>
    <property type="project" value="InterPro"/>
</dbReference>
<dbReference type="GO" id="GO:0008270">
    <property type="term" value="F:zinc ion binding"/>
    <property type="evidence" value="ECO:0007669"/>
    <property type="project" value="InterPro"/>
</dbReference>
<comment type="similarity">
    <text evidence="2">Belongs to the cytochrome P450 family.</text>
</comment>
<dbReference type="GO" id="GO:0005506">
    <property type="term" value="F:iron ion binding"/>
    <property type="evidence" value="ECO:0007669"/>
    <property type="project" value="InterPro"/>
</dbReference>
<dbReference type="GO" id="GO:0016705">
    <property type="term" value="F:oxidoreductase activity, acting on paired donors, with incorporation or reduction of molecular oxygen"/>
    <property type="evidence" value="ECO:0007669"/>
    <property type="project" value="InterPro"/>
</dbReference>
<gene>
    <name evidence="11" type="ORF">PVAR5_5924</name>
</gene>
<evidence type="ECO:0000256" key="1">
    <source>
        <dbReference type="ARBA" id="ARBA00001971"/>
    </source>
</evidence>
<evidence type="ECO:0000256" key="8">
    <source>
        <dbReference type="PIRSR" id="PIRSR602401-1"/>
    </source>
</evidence>
<dbReference type="Gene3D" id="1.10.630.10">
    <property type="entry name" value="Cytochrome P450"/>
    <property type="match status" value="1"/>
</dbReference>
<dbReference type="SUPFAM" id="SSF48264">
    <property type="entry name" value="Cytochrome P450"/>
    <property type="match status" value="1"/>
</dbReference>
<evidence type="ECO:0000259" key="10">
    <source>
        <dbReference type="SMART" id="SM00906"/>
    </source>
</evidence>
<evidence type="ECO:0000256" key="5">
    <source>
        <dbReference type="ARBA" id="ARBA00023004"/>
    </source>
</evidence>
<dbReference type="PRINTS" id="PR00463">
    <property type="entry name" value="EP450I"/>
</dbReference>
<feature type="domain" description="Xylanolytic transcriptional activator regulatory" evidence="10">
    <location>
        <begin position="769"/>
        <end position="853"/>
    </location>
</feature>
<keyword evidence="7" id="KW-0539">Nucleus</keyword>
<keyword evidence="3 8" id="KW-0479">Metal-binding</keyword>
<feature type="binding site" description="axial binding residue" evidence="8">
    <location>
        <position position="451"/>
    </location>
    <ligand>
        <name>heme</name>
        <dbReference type="ChEBI" id="CHEBI:30413"/>
    </ligand>
    <ligandPart>
        <name>Fe</name>
        <dbReference type="ChEBI" id="CHEBI:18248"/>
    </ligandPart>
</feature>
<keyword evidence="12" id="KW-1185">Reference proteome</keyword>
<feature type="region of interest" description="Disordered" evidence="9">
    <location>
        <begin position="543"/>
        <end position="563"/>
    </location>
</feature>
<evidence type="ECO:0000256" key="2">
    <source>
        <dbReference type="ARBA" id="ARBA00010617"/>
    </source>
</evidence>
<dbReference type="GO" id="GO:0003677">
    <property type="term" value="F:DNA binding"/>
    <property type="evidence" value="ECO:0007669"/>
    <property type="project" value="InterPro"/>
</dbReference>
<evidence type="ECO:0000256" key="4">
    <source>
        <dbReference type="ARBA" id="ARBA00023002"/>
    </source>
</evidence>
<keyword evidence="8" id="KW-0349">Heme</keyword>
<dbReference type="GO" id="GO:0020037">
    <property type="term" value="F:heme binding"/>
    <property type="evidence" value="ECO:0007669"/>
    <property type="project" value="InterPro"/>
</dbReference>
<evidence type="ECO:0000256" key="3">
    <source>
        <dbReference type="ARBA" id="ARBA00022723"/>
    </source>
</evidence>
<organism evidence="11 12">
    <name type="scientific">Byssochlamys spectabilis (strain No. 5 / NBRC 109023)</name>
    <name type="common">Paecilomyces variotii</name>
    <dbReference type="NCBI Taxonomy" id="1356009"/>
    <lineage>
        <taxon>Eukaryota</taxon>
        <taxon>Fungi</taxon>
        <taxon>Dikarya</taxon>
        <taxon>Ascomycota</taxon>
        <taxon>Pezizomycotina</taxon>
        <taxon>Eurotiomycetes</taxon>
        <taxon>Eurotiomycetidae</taxon>
        <taxon>Eurotiales</taxon>
        <taxon>Thermoascaceae</taxon>
        <taxon>Paecilomyces</taxon>
    </lineage>
</organism>
<dbReference type="InterPro" id="IPR001128">
    <property type="entry name" value="Cyt_P450"/>
</dbReference>
<dbReference type="PANTHER" id="PTHR46300:SF2">
    <property type="entry name" value="CYTOCHROME P450 MONOOXYGENASE ALNH-RELATED"/>
    <property type="match status" value="1"/>
</dbReference>
<dbReference type="SMART" id="SM00906">
    <property type="entry name" value="Fungal_trans"/>
    <property type="match status" value="1"/>
</dbReference>
<dbReference type="InterPro" id="IPR050364">
    <property type="entry name" value="Cytochrome_P450_fung"/>
</dbReference>
<evidence type="ECO:0000256" key="7">
    <source>
        <dbReference type="ARBA" id="ARBA00023242"/>
    </source>
</evidence>
<dbReference type="Pfam" id="PF04082">
    <property type="entry name" value="Fungal_trans"/>
    <property type="match status" value="1"/>
</dbReference>
<dbReference type="PANTHER" id="PTHR46300">
    <property type="entry name" value="P450, PUTATIVE (EUROFUNG)-RELATED-RELATED"/>
    <property type="match status" value="1"/>
</dbReference>
<evidence type="ECO:0000313" key="12">
    <source>
        <dbReference type="Proteomes" id="UP000018001"/>
    </source>
</evidence>
<dbReference type="eggNOG" id="KOG0156">
    <property type="taxonomic scope" value="Eukaryota"/>
</dbReference>
<dbReference type="GO" id="GO:0004497">
    <property type="term" value="F:monooxygenase activity"/>
    <property type="evidence" value="ECO:0007669"/>
    <property type="project" value="UniProtKB-KW"/>
</dbReference>
<dbReference type="CDD" id="cd11065">
    <property type="entry name" value="CYP64-like"/>
    <property type="match status" value="1"/>
</dbReference>
<sequence>MLWHTVQLTTMHQFLLPVFVAVLTWISYKVLSIGRRDCYLPSGPPTLPIIGNAHLIPKQGAHFVFREMRKKYGDMFSLKIGPGTIIVLSDRGIIKQVLDKNSATSSNRPQSSVAQTITGGHHLLTMDASPMWRSFRKLLHQEMMEKRCNDVHIAVQNAEAIQLLHDFIVFPEQHMSHPKRYSNSIIMSILFGVRTPSTESKHMQRLYDLMDHWSEVMEIGATPPVDDFPWLKYVPQGLLGNWLSRTRQVQAEMNSLYGDLVRHVQRRREQKGTVCSFVDRVLDQNSGLGLTDHQIYFLAGVALEGGSDTSSAVITSCIQALVHFPEIQKKAQAEIDAVVDESRTPVWSDFAQLPYVTQVVKESQRWRPVGGLGIPHALTADQWIDGKLLPKGATVFINLWDLHHDERRWENHDVFDPDRYAGYTMLASEYANSSDYEKRDHYAYGNGRRLCPGIHLGERNIFLGIAKLLWAFRFEKATDSSGKPIDVDTDYQTGYSEGFLINARPFACKITPRSQARHSTIMREFAQVSQDVFSKTGGTCAYKTRHGTGSDPNPSADESPGTVEATSPYLQVKKLDGTHGTSHAPHTAVNSPNALLSYESGSMVEGLAPCVDLWLTQNAFTIPSPTDTILMASSPEEASELGISDLLANELVELFFDNVHDSCPIFRRSAFRQTVLHQADMVGSPFNGLSTTSRLILNAMFALSARFSDAVVLAHIDPVSRGDVFMARAIELWELIYRESREELTTIQCLQGLVLLSFNLLQHGTSAQTWLIVGNCTRLAYELDLHNTDADLAVSGTESTLLDMDENMAREEKRRAWWTIWEMDTFSSTISLRPYAINDRQVRVLLPLSDQCWEGNTPLISSAFLGPCFDAPWQALGSSQNQNERAWFLICLAVLRMACETALSPMASLKDVNHIDGIIGSLFLSLPCTFQMLPKKTEIDKSNWHEHSWIICSNIVLDCARTIIFNKHYITERSACSMIGVCRAANLIPLQFIPICSPFIFCALVGPGTAHVPADRMPLRNDTANLPDGVWIGDINGSTTGPDETAVQLVELTVESGPVTFADHPWAVEWDESSNSRSGNKSQAWCECDCSGVEKAN</sequence>
<dbReference type="Proteomes" id="UP000018001">
    <property type="component" value="Unassembled WGS sequence"/>
</dbReference>
<evidence type="ECO:0000256" key="9">
    <source>
        <dbReference type="SAM" id="MobiDB-lite"/>
    </source>
</evidence>
<evidence type="ECO:0000313" key="11">
    <source>
        <dbReference type="EMBL" id="GAD97251.1"/>
    </source>
</evidence>
<dbReference type="EMBL" id="BAUL01000191">
    <property type="protein sequence ID" value="GAD97251.1"/>
    <property type="molecule type" value="Genomic_DNA"/>
</dbReference>
<evidence type="ECO:0000256" key="6">
    <source>
        <dbReference type="ARBA" id="ARBA00023033"/>
    </source>
</evidence>
<dbReference type="AlphaFoldDB" id="V5G5J3"/>
<keyword evidence="4" id="KW-0560">Oxidoreductase</keyword>
<accession>V5G5J3</accession>